<dbReference type="AlphaFoldDB" id="A0A346XSD7"/>
<dbReference type="Pfam" id="PF00583">
    <property type="entry name" value="Acetyltransf_1"/>
    <property type="match status" value="1"/>
</dbReference>
<keyword evidence="2" id="KW-0808">Transferase</keyword>
<organism evidence="2 3">
    <name type="scientific">Euzebya pacifica</name>
    <dbReference type="NCBI Taxonomy" id="1608957"/>
    <lineage>
        <taxon>Bacteria</taxon>
        <taxon>Bacillati</taxon>
        <taxon>Actinomycetota</taxon>
        <taxon>Nitriliruptoria</taxon>
        <taxon>Euzebyales</taxon>
    </lineage>
</organism>
<protein>
    <submittedName>
        <fullName evidence="2">GCN5-related N-acetyltransferase</fullName>
    </submittedName>
</protein>
<dbReference type="Gene3D" id="3.40.630.30">
    <property type="match status" value="1"/>
</dbReference>
<evidence type="ECO:0000313" key="3">
    <source>
        <dbReference type="Proteomes" id="UP000264006"/>
    </source>
</evidence>
<dbReference type="KEGG" id="euz:DVS28_a0427"/>
<accession>A0A346XSD7</accession>
<feature type="domain" description="N-acetyltransferase" evidence="1">
    <location>
        <begin position="100"/>
        <end position="242"/>
    </location>
</feature>
<evidence type="ECO:0000313" key="2">
    <source>
        <dbReference type="EMBL" id="AXV05134.1"/>
    </source>
</evidence>
<dbReference type="InterPro" id="IPR016181">
    <property type="entry name" value="Acyl_CoA_acyltransferase"/>
</dbReference>
<reference evidence="2 3" key="1">
    <citation type="submission" date="2018-09" db="EMBL/GenBank/DDBJ databases">
        <title>Complete genome sequence of Euzebya sp. DY32-46 isolated from seawater of Pacific Ocean.</title>
        <authorList>
            <person name="Xu L."/>
            <person name="Wu Y.-H."/>
            <person name="Xu X.-W."/>
        </authorList>
    </citation>
    <scope>NUCLEOTIDE SEQUENCE [LARGE SCALE GENOMIC DNA]</scope>
    <source>
        <strain evidence="2 3">DY32-46</strain>
    </source>
</reference>
<name>A0A346XSD7_9ACTN</name>
<dbReference type="GO" id="GO:0016747">
    <property type="term" value="F:acyltransferase activity, transferring groups other than amino-acyl groups"/>
    <property type="evidence" value="ECO:0007669"/>
    <property type="project" value="InterPro"/>
</dbReference>
<dbReference type="InterPro" id="IPR000182">
    <property type="entry name" value="GNAT_dom"/>
</dbReference>
<dbReference type="Proteomes" id="UP000264006">
    <property type="component" value="Chromosome"/>
</dbReference>
<dbReference type="SUPFAM" id="SSF55729">
    <property type="entry name" value="Acyl-CoA N-acyltransferases (Nat)"/>
    <property type="match status" value="1"/>
</dbReference>
<keyword evidence="3" id="KW-1185">Reference proteome</keyword>
<evidence type="ECO:0000259" key="1">
    <source>
        <dbReference type="PROSITE" id="PS51186"/>
    </source>
</evidence>
<proteinExistence type="predicted"/>
<gene>
    <name evidence="2" type="ORF">DVS28_a0427</name>
</gene>
<sequence>MRGLQRVACCRVVADPLTEHLRRWLGEWPADGPGLHVVGTEQRTEPDWDGRVSPLRGLSDGARTVVGVPPGTEEAVRTVLDPALFDHRIPRRELGRRLGELLDRPGAAFGHAIFRWSTAPAPLESLGTWVDARDPRLPEWLHPFNGGVLAVFDPRGAYLAGVGRKVHDEFGHEIAVGTTPAARGRGLARRLVVTAARRILAEGAVPTYLHDPTNHASARVAVSAGFPDRGWRLHGLWGGQPG</sequence>
<dbReference type="PROSITE" id="PS51186">
    <property type="entry name" value="GNAT"/>
    <property type="match status" value="1"/>
</dbReference>
<dbReference type="EMBL" id="CP031165">
    <property type="protein sequence ID" value="AXV05134.1"/>
    <property type="molecule type" value="Genomic_DNA"/>
</dbReference>